<name>A0A8T0FFZ7_ARGBR</name>
<feature type="region of interest" description="Disordered" evidence="1">
    <location>
        <begin position="1"/>
        <end position="31"/>
    </location>
</feature>
<protein>
    <submittedName>
        <fullName evidence="2">Uncharacterized protein</fullName>
    </submittedName>
</protein>
<dbReference type="AlphaFoldDB" id="A0A8T0FFZ7"/>
<accession>A0A8T0FFZ7</accession>
<dbReference type="Proteomes" id="UP000807504">
    <property type="component" value="Unassembled WGS sequence"/>
</dbReference>
<keyword evidence="3" id="KW-1185">Reference proteome</keyword>
<proteinExistence type="predicted"/>
<evidence type="ECO:0000313" key="2">
    <source>
        <dbReference type="EMBL" id="KAF8788220.1"/>
    </source>
</evidence>
<gene>
    <name evidence="2" type="ORF">HNY73_009751</name>
</gene>
<reference evidence="2" key="1">
    <citation type="journal article" date="2020" name="bioRxiv">
        <title>Chromosome-level reference genome of the European wasp spider Argiope bruennichi: a resource for studies on range expansion and evolutionary adaptation.</title>
        <authorList>
            <person name="Sheffer M.M."/>
            <person name="Hoppe A."/>
            <person name="Krehenwinkel H."/>
            <person name="Uhl G."/>
            <person name="Kuss A.W."/>
            <person name="Jensen L."/>
            <person name="Jensen C."/>
            <person name="Gillespie R.G."/>
            <person name="Hoff K.J."/>
            <person name="Prost S."/>
        </authorList>
    </citation>
    <scope>NUCLEOTIDE SEQUENCE</scope>
</reference>
<comment type="caution">
    <text evidence="2">The sequence shown here is derived from an EMBL/GenBank/DDBJ whole genome shotgun (WGS) entry which is preliminary data.</text>
</comment>
<dbReference type="EMBL" id="JABXBU010000015">
    <property type="protein sequence ID" value="KAF8788220.1"/>
    <property type="molecule type" value="Genomic_DNA"/>
</dbReference>
<sequence length="103" mass="11670">MYESSDRYPNPLVAPHPHPSPQVPRRNMEADENSEYRAKMVMRTGYNVTGEMQFSFPPFYIVERLLLAATAANNSISAGFETVVASNMNDFRFPLSLQALRIT</sequence>
<reference evidence="2" key="2">
    <citation type="submission" date="2020-06" db="EMBL/GenBank/DDBJ databases">
        <authorList>
            <person name="Sheffer M."/>
        </authorList>
    </citation>
    <scope>NUCLEOTIDE SEQUENCE</scope>
</reference>
<evidence type="ECO:0000256" key="1">
    <source>
        <dbReference type="SAM" id="MobiDB-lite"/>
    </source>
</evidence>
<organism evidence="2 3">
    <name type="scientific">Argiope bruennichi</name>
    <name type="common">Wasp spider</name>
    <name type="synonym">Aranea bruennichi</name>
    <dbReference type="NCBI Taxonomy" id="94029"/>
    <lineage>
        <taxon>Eukaryota</taxon>
        <taxon>Metazoa</taxon>
        <taxon>Ecdysozoa</taxon>
        <taxon>Arthropoda</taxon>
        <taxon>Chelicerata</taxon>
        <taxon>Arachnida</taxon>
        <taxon>Araneae</taxon>
        <taxon>Araneomorphae</taxon>
        <taxon>Entelegynae</taxon>
        <taxon>Araneoidea</taxon>
        <taxon>Araneidae</taxon>
        <taxon>Argiope</taxon>
    </lineage>
</organism>
<feature type="compositionally biased region" description="Pro residues" evidence="1">
    <location>
        <begin position="12"/>
        <end position="22"/>
    </location>
</feature>
<evidence type="ECO:0000313" key="3">
    <source>
        <dbReference type="Proteomes" id="UP000807504"/>
    </source>
</evidence>